<dbReference type="GO" id="GO:0016020">
    <property type="term" value="C:membrane"/>
    <property type="evidence" value="ECO:0007669"/>
    <property type="project" value="UniProtKB-SubCell"/>
</dbReference>
<dbReference type="AlphaFoldDB" id="F0XDT2"/>
<keyword evidence="7" id="KW-1185">Reference proteome</keyword>
<dbReference type="SUPFAM" id="SSF144083">
    <property type="entry name" value="Magnesium transport protein CorA, transmembrane region"/>
    <property type="match status" value="1"/>
</dbReference>
<dbReference type="GeneID" id="25973984"/>
<evidence type="ECO:0000256" key="4">
    <source>
        <dbReference type="ARBA" id="ARBA00023136"/>
    </source>
</evidence>
<dbReference type="HOGENOM" id="CLU_027742_0_0_1"/>
<evidence type="ECO:0000256" key="2">
    <source>
        <dbReference type="ARBA" id="ARBA00022692"/>
    </source>
</evidence>
<name>F0XDT2_GROCL</name>
<dbReference type="eggNOG" id="ENOG502SJAE">
    <property type="taxonomic scope" value="Eukaryota"/>
</dbReference>
<dbReference type="OrthoDB" id="3231000at2759"/>
<evidence type="ECO:0008006" key="8">
    <source>
        <dbReference type="Google" id="ProtNLM"/>
    </source>
</evidence>
<reference evidence="6 7" key="1">
    <citation type="journal article" date="2011" name="Proc. Natl. Acad. Sci. U.S.A.">
        <title>Genome and transcriptome analyses of the mountain pine beetle-fungal symbiont Grosmannia clavigera, a lodgepole pine pathogen.</title>
        <authorList>
            <person name="DiGuistini S."/>
            <person name="Wang Y."/>
            <person name="Liao N.Y."/>
            <person name="Taylor G."/>
            <person name="Tanguay P."/>
            <person name="Feau N."/>
            <person name="Henrissat B."/>
            <person name="Chan S.K."/>
            <person name="Hesse-Orce U."/>
            <person name="Alamouti S.M."/>
            <person name="Tsui C.K.M."/>
            <person name="Docking R.T."/>
            <person name="Levasseur A."/>
            <person name="Haridas S."/>
            <person name="Robertson G."/>
            <person name="Birol I."/>
            <person name="Holt R.A."/>
            <person name="Marra M.A."/>
            <person name="Hamelin R.C."/>
            <person name="Hirst M."/>
            <person name="Jones S.J.M."/>
            <person name="Bohlmann J."/>
            <person name="Breuil C."/>
        </authorList>
    </citation>
    <scope>NUCLEOTIDE SEQUENCE [LARGE SCALE GENOMIC DNA]</scope>
    <source>
        <strain evidence="7">kw1407 / UAMH 11150</strain>
    </source>
</reference>
<dbReference type="RefSeq" id="XP_014173693.1">
    <property type="nucleotide sequence ID" value="XM_014318218.1"/>
</dbReference>
<evidence type="ECO:0000256" key="3">
    <source>
        <dbReference type="ARBA" id="ARBA00022989"/>
    </source>
</evidence>
<evidence type="ECO:0000256" key="5">
    <source>
        <dbReference type="SAM" id="Phobius"/>
    </source>
</evidence>
<sequence length="523" mass="59801">MTKIEISATKTAYLDGLYLRYVKELSGQWPRLKYLADFMQVGTAPKREEHMNNMEKAERRERTKVAVLNFSNPESMTSTNCNSPSELAASLDKYLYDSENMKTSVLFLVEDLSTSVMEQLGKALDVDPTFFRNHLEDHTWFNIKDNWVDLPELGSQSQGRKFVTLRYMTTQFFEDEALAEEAKAETVNWNVLRRVDLESQVKSGDLAWWAESRHRVGILRPRMSIWSTWSGSSWVGIVLVDPCVSVGRPLWNGYGNMHHPPSMAESGSVEKRAQNLSTFDTVLARLLSIPKNDRDRLQNEPEHLVSHLYPFVFGGTLVTLEFAFTGLIQVEWELDSGHGRTPEDLERLVEALHKWRRRLFFHTRWVQESIKALEGCYSLGPLSAAAKSKYAFIQSQSTGSWQDGLRQDFLDILSRLQLIQERAESTMQMAITNVSIEEGKISLIESGDTSRITSLAFVFLPMSLVASVLGMNEEFKWNAHIFIVFIVTSVTLTVVSLGLAMHSRSIMSYWRQNRFVIIGRKEN</sequence>
<evidence type="ECO:0000313" key="6">
    <source>
        <dbReference type="EMBL" id="EFX04211.1"/>
    </source>
</evidence>
<dbReference type="STRING" id="655863.F0XDT2"/>
<accession>F0XDT2</accession>
<feature type="transmembrane region" description="Helical" evidence="5">
    <location>
        <begin position="477"/>
        <end position="501"/>
    </location>
</feature>
<dbReference type="InterPro" id="IPR045863">
    <property type="entry name" value="CorA_TM1_TM2"/>
</dbReference>
<keyword evidence="3 5" id="KW-1133">Transmembrane helix</keyword>
<gene>
    <name evidence="6" type="ORF">CMQ_1139</name>
</gene>
<keyword evidence="4 5" id="KW-0472">Membrane</keyword>
<evidence type="ECO:0000313" key="7">
    <source>
        <dbReference type="Proteomes" id="UP000007796"/>
    </source>
</evidence>
<dbReference type="InParanoid" id="F0XDT2"/>
<evidence type="ECO:0000256" key="1">
    <source>
        <dbReference type="ARBA" id="ARBA00004141"/>
    </source>
</evidence>
<dbReference type="Gene3D" id="1.20.58.340">
    <property type="entry name" value="Magnesium transport protein CorA, transmembrane region"/>
    <property type="match status" value="1"/>
</dbReference>
<keyword evidence="2 5" id="KW-0812">Transmembrane</keyword>
<dbReference type="EMBL" id="GL629765">
    <property type="protein sequence ID" value="EFX04211.1"/>
    <property type="molecule type" value="Genomic_DNA"/>
</dbReference>
<dbReference type="Proteomes" id="UP000007796">
    <property type="component" value="Unassembled WGS sequence"/>
</dbReference>
<comment type="subcellular location">
    <subcellularLocation>
        <location evidence="1">Membrane</location>
        <topology evidence="1">Multi-pass membrane protein</topology>
    </subcellularLocation>
</comment>
<protein>
    <recommendedName>
        <fullName evidence="8">Mg2+ transporter zinc transport protein</fullName>
    </recommendedName>
</protein>
<organism evidence="7">
    <name type="scientific">Grosmannia clavigera (strain kw1407 / UAMH 11150)</name>
    <name type="common">Blue stain fungus</name>
    <name type="synonym">Graphiocladiella clavigera</name>
    <dbReference type="NCBI Taxonomy" id="655863"/>
    <lineage>
        <taxon>Eukaryota</taxon>
        <taxon>Fungi</taxon>
        <taxon>Dikarya</taxon>
        <taxon>Ascomycota</taxon>
        <taxon>Pezizomycotina</taxon>
        <taxon>Sordariomycetes</taxon>
        <taxon>Sordariomycetidae</taxon>
        <taxon>Ophiostomatales</taxon>
        <taxon>Ophiostomataceae</taxon>
        <taxon>Leptographium</taxon>
    </lineage>
</organism>
<proteinExistence type="predicted"/>